<dbReference type="PANTHER" id="PTHR11319:SF35">
    <property type="entry name" value="OUTER MEMBRANE PROTEIN PMPC-RELATED"/>
    <property type="match status" value="1"/>
</dbReference>
<dbReference type="SUPFAM" id="SSF51126">
    <property type="entry name" value="Pectin lyase-like"/>
    <property type="match status" value="1"/>
</dbReference>
<dbReference type="AlphaFoldDB" id="A4X5E1"/>
<organism evidence="2 3">
    <name type="scientific">Salinispora tropica (strain ATCC BAA-916 / DSM 44818 / JCM 13857 / NBRC 105044 / CNB-440)</name>
    <dbReference type="NCBI Taxonomy" id="369723"/>
    <lineage>
        <taxon>Bacteria</taxon>
        <taxon>Bacillati</taxon>
        <taxon>Actinomycetota</taxon>
        <taxon>Actinomycetes</taxon>
        <taxon>Micromonosporales</taxon>
        <taxon>Micromonosporaceae</taxon>
        <taxon>Salinispora</taxon>
    </lineage>
</organism>
<protein>
    <recommendedName>
        <fullName evidence="4">Polymorphic outer membrane protein</fullName>
    </recommendedName>
</protein>
<dbReference type="InterPro" id="IPR011050">
    <property type="entry name" value="Pectin_lyase_fold/virulence"/>
</dbReference>
<dbReference type="STRING" id="369723.Strop_1626"/>
<proteinExistence type="predicted"/>
<accession>A4X5E1</accession>
<name>A4X5E1_SALTO</name>
<feature type="compositionally biased region" description="Basic and acidic residues" evidence="1">
    <location>
        <begin position="88"/>
        <end position="125"/>
    </location>
</feature>
<evidence type="ECO:0000313" key="2">
    <source>
        <dbReference type="EMBL" id="ABP54091.1"/>
    </source>
</evidence>
<evidence type="ECO:0008006" key="4">
    <source>
        <dbReference type="Google" id="ProtNLM"/>
    </source>
</evidence>
<dbReference type="HOGENOM" id="CLU_027862_0_0_11"/>
<dbReference type="eggNOG" id="COG3210">
    <property type="taxonomic scope" value="Bacteria"/>
</dbReference>
<feature type="region of interest" description="Disordered" evidence="1">
    <location>
        <begin position="72"/>
        <end position="125"/>
    </location>
</feature>
<gene>
    <name evidence="2" type="ordered locus">Strop_1626</name>
</gene>
<keyword evidence="3" id="KW-1185">Reference proteome</keyword>
<dbReference type="PANTHER" id="PTHR11319">
    <property type="entry name" value="G PROTEIN-COUPLED RECEPTOR-RELATED"/>
    <property type="match status" value="1"/>
</dbReference>
<dbReference type="EMBL" id="CP000667">
    <property type="protein sequence ID" value="ABP54091.1"/>
    <property type="molecule type" value="Genomic_DNA"/>
</dbReference>
<sequence length="489" mass="49360">MVPCRARGKDIEIAMNHQRHTQVDKPDRPGERPVRPWWRWWAVGLSTVTGLALTAVGVAATPVGDTIGRALPAVDAPEAPTGELPANSRRDESGAEEGKDDGVRGETGKGDADHGERREGRPVPCDPDRLIAEIVRANAGGGAVLDLAEGCTYLLTADLGGAGLPAVTAPITLTGGRNTAIERAAAVDQFRILAVNAGGDLTLNQLTITGGHAADGGGGILVNTGGALTLNHSTINRNIADVLGGGIANNGTTRVRHSSVERNIGNQRGGGIFSAGPLEIVQSHIDRNTADLGGGIFESDSSVTVKGGSIADNRAQAVGGLFVSGGIGTVTGTRITGNSAHSDGGGVRVGLGGQLALRWVRLTDNTALSGLAGGLFIEGDIGGGSYVVVEDSVIRNNTAMAAVGGGILNAGQAVLRRTRILGNRAAQGGGIYNSGTVSLAATKVVDNVAVTDGGGVVNDGGTVDLNIATGTVVIKNRPNNCLNVAGCVG</sequence>
<dbReference type="KEGG" id="stp:Strop_1626"/>
<evidence type="ECO:0000313" key="3">
    <source>
        <dbReference type="Proteomes" id="UP000000235"/>
    </source>
</evidence>
<reference evidence="3" key="1">
    <citation type="journal article" date="2007" name="Proc. Natl. Acad. Sci. U.S.A.">
        <title>Genome sequencing reveals complex secondary metabolome in the marine actinomycete Salinispora tropica.</title>
        <authorList>
            <person name="Udwary D.W."/>
            <person name="Zeigler L."/>
            <person name="Asolkar R.N."/>
            <person name="Singan V."/>
            <person name="Lapidus A."/>
            <person name="Fenical W."/>
            <person name="Jensen P.R."/>
            <person name="Moore B.S."/>
        </authorList>
    </citation>
    <scope>NUCLEOTIDE SEQUENCE [LARGE SCALE GENOMIC DNA]</scope>
    <source>
        <strain evidence="3">ATCC BAA-916 / DSM 44818 / CNB-440</strain>
    </source>
</reference>
<dbReference type="Proteomes" id="UP000000235">
    <property type="component" value="Chromosome"/>
</dbReference>
<evidence type="ECO:0000256" key="1">
    <source>
        <dbReference type="SAM" id="MobiDB-lite"/>
    </source>
</evidence>